<dbReference type="PANTHER" id="PTHR10579">
    <property type="entry name" value="CALCIUM-ACTIVATED CHLORIDE CHANNEL REGULATOR"/>
    <property type="match status" value="1"/>
</dbReference>
<dbReference type="Gene3D" id="3.40.50.410">
    <property type="entry name" value="von Willebrand factor, type A domain"/>
    <property type="match status" value="1"/>
</dbReference>
<keyword evidence="1" id="KW-0812">Transmembrane</keyword>
<dbReference type="InterPro" id="IPR002035">
    <property type="entry name" value="VWF_A"/>
</dbReference>
<dbReference type="InterPro" id="IPR022156">
    <property type="entry name" value="Uncharacterised_YfbK_N"/>
</dbReference>
<dbReference type="CDD" id="cd01465">
    <property type="entry name" value="vWA_subgroup"/>
    <property type="match status" value="1"/>
</dbReference>
<dbReference type="SMART" id="SM00327">
    <property type="entry name" value="VWA"/>
    <property type="match status" value="1"/>
</dbReference>
<feature type="transmembrane region" description="Helical" evidence="1">
    <location>
        <begin position="76"/>
        <end position="96"/>
    </location>
</feature>
<dbReference type="AlphaFoldDB" id="A0A238JS79"/>
<keyword evidence="4" id="KW-1185">Reference proteome</keyword>
<dbReference type="EMBL" id="FXYF01000001">
    <property type="protein sequence ID" value="SMX33519.1"/>
    <property type="molecule type" value="Genomic_DNA"/>
</dbReference>
<evidence type="ECO:0000259" key="2">
    <source>
        <dbReference type="PROSITE" id="PS50234"/>
    </source>
</evidence>
<sequence length="683" mass="72553">MSDDLDDLKRAFDAGLPKADAGRRAEAIALAMKNFDDLQDAGQETARQPRQTSEPTREGGVFRGLKMMFANLSHRGFLTATTALAAVAMVALIPVLNDSKPPQVSPLPVAEEAPVVARERVAPEPEPAVTPPAAPAAKLTRDAPVVAMDAAPAPSPTPAPMARGQLTSMPPSQPILNQYSGAPGADAAMSFESGVLNLSHSPSYVPPRPADPVLIAPEGDTEAFPEAEDNPIKVTAEAPVSTFSIDVDTASWAMVRNSLRRGQLPPEGAVRIEEMVNYFTYDYPAPEGDAPFATHVGVMDSPWRAGTRIVHIGLQGMMPDERPPMNLVFLIDTSGSMNDPAKLPLLIQSFRLMLGQLSEDDTVAIVTYAGSAGLALEPTRASERDTILSALEALHAGGSTAGQAGLQQAYATAAKMAKDGPEGAVSRVILATDGDFNVGISDPQDLKDFIADKRDEGTYLSVLGFGRGNLDDATMQALAQTGNGIASYIDTLSEAQKVLVDQLTGALVPIANDVKIQVEWNPALVAEYRLIGYETRALKREDFNNDKVDAGEIGAGVQVTALYEITPVGSPARMTDPLRYGGAEPVADESGELGFLRLRYKTPGEDTSQLIETPIRTDAAPLREADWALAIAGFGQLLRGSDLIGDWSMGDAIALAQTARGEDAYGYRQEAITLMRLAESLQK</sequence>
<name>A0A238JS79_9RHOB</name>
<protein>
    <submittedName>
        <fullName evidence="3">von Willebrand factor</fullName>
    </submittedName>
</protein>
<organism evidence="3 4">
    <name type="scientific">Maliponia aquimaris</name>
    <dbReference type="NCBI Taxonomy" id="1673631"/>
    <lineage>
        <taxon>Bacteria</taxon>
        <taxon>Pseudomonadati</taxon>
        <taxon>Pseudomonadota</taxon>
        <taxon>Alphaproteobacteria</taxon>
        <taxon>Rhodobacterales</taxon>
        <taxon>Paracoccaceae</taxon>
        <taxon>Maliponia</taxon>
    </lineage>
</organism>
<keyword evidence="1" id="KW-0472">Membrane</keyword>
<gene>
    <name evidence="3" type="ORF">MAA8898_00481</name>
</gene>
<dbReference type="InterPro" id="IPR021908">
    <property type="entry name" value="YfbK_C"/>
</dbReference>
<dbReference type="Proteomes" id="UP000207598">
    <property type="component" value="Unassembled WGS sequence"/>
</dbReference>
<feature type="domain" description="VWFA" evidence="2">
    <location>
        <begin position="326"/>
        <end position="507"/>
    </location>
</feature>
<proteinExistence type="predicted"/>
<accession>A0A238JS79</accession>
<dbReference type="PROSITE" id="PS50234">
    <property type="entry name" value="VWFA"/>
    <property type="match status" value="1"/>
</dbReference>
<dbReference type="PANTHER" id="PTHR10579:SF43">
    <property type="entry name" value="ZINC FINGER (C3HC4-TYPE RING FINGER) FAMILY PROTEIN"/>
    <property type="match status" value="1"/>
</dbReference>
<evidence type="ECO:0000256" key="1">
    <source>
        <dbReference type="SAM" id="Phobius"/>
    </source>
</evidence>
<dbReference type="SUPFAM" id="SSF53300">
    <property type="entry name" value="vWA-like"/>
    <property type="match status" value="1"/>
</dbReference>
<evidence type="ECO:0000313" key="3">
    <source>
        <dbReference type="EMBL" id="SMX33519.1"/>
    </source>
</evidence>
<dbReference type="InterPro" id="IPR036465">
    <property type="entry name" value="vWFA_dom_sf"/>
</dbReference>
<dbReference type="Pfam" id="PF12450">
    <property type="entry name" value="vWF_A"/>
    <property type="match status" value="1"/>
</dbReference>
<keyword evidence="1" id="KW-1133">Transmembrane helix</keyword>
<dbReference type="Pfam" id="PF00092">
    <property type="entry name" value="VWA"/>
    <property type="match status" value="1"/>
</dbReference>
<dbReference type="RefSeq" id="WP_094019346.1">
    <property type="nucleotide sequence ID" value="NZ_FXYF01000001.1"/>
</dbReference>
<dbReference type="InterPro" id="IPR051266">
    <property type="entry name" value="CLCR"/>
</dbReference>
<dbReference type="OrthoDB" id="9805121at2"/>
<reference evidence="3 4" key="1">
    <citation type="submission" date="2017-05" db="EMBL/GenBank/DDBJ databases">
        <authorList>
            <person name="Song R."/>
            <person name="Chenine A.L."/>
            <person name="Ruprecht R.M."/>
        </authorList>
    </citation>
    <scope>NUCLEOTIDE SEQUENCE [LARGE SCALE GENOMIC DNA]</scope>
    <source>
        <strain evidence="3 4">CECT 8898</strain>
    </source>
</reference>
<dbReference type="Pfam" id="PF12034">
    <property type="entry name" value="YfbK_C"/>
    <property type="match status" value="1"/>
</dbReference>
<evidence type="ECO:0000313" key="4">
    <source>
        <dbReference type="Proteomes" id="UP000207598"/>
    </source>
</evidence>